<protein>
    <recommendedName>
        <fullName evidence="1">STAS domain-containing protein</fullName>
    </recommendedName>
</protein>
<dbReference type="Proteomes" id="UP000619244">
    <property type="component" value="Unassembled WGS sequence"/>
</dbReference>
<evidence type="ECO:0000259" key="1">
    <source>
        <dbReference type="PROSITE" id="PS50801"/>
    </source>
</evidence>
<comment type="caution">
    <text evidence="2">The sequence shown here is derived from an EMBL/GenBank/DDBJ whole genome shotgun (WGS) entry which is preliminary data.</text>
</comment>
<gene>
    <name evidence="2" type="ORF">GCM10010358_11000</name>
</gene>
<keyword evidence="3" id="KW-1185">Reference proteome</keyword>
<dbReference type="RefSeq" id="WP_190189027.1">
    <property type="nucleotide sequence ID" value="NZ_BMVU01000003.1"/>
</dbReference>
<proteinExistence type="predicted"/>
<dbReference type="InterPro" id="IPR036513">
    <property type="entry name" value="STAS_dom_sf"/>
</dbReference>
<organism evidence="2 3">
    <name type="scientific">Streptomyces minutiscleroticus</name>
    <dbReference type="NCBI Taxonomy" id="68238"/>
    <lineage>
        <taxon>Bacteria</taxon>
        <taxon>Bacillati</taxon>
        <taxon>Actinomycetota</taxon>
        <taxon>Actinomycetes</taxon>
        <taxon>Kitasatosporales</taxon>
        <taxon>Streptomycetaceae</taxon>
        <taxon>Streptomyces</taxon>
    </lineage>
</organism>
<dbReference type="PANTHER" id="PTHR33495">
    <property type="entry name" value="ANTI-SIGMA FACTOR ANTAGONIST TM_1081-RELATED-RELATED"/>
    <property type="match status" value="1"/>
</dbReference>
<name>A0A918KDR1_9ACTN</name>
<dbReference type="PANTHER" id="PTHR33495:SF2">
    <property type="entry name" value="ANTI-SIGMA FACTOR ANTAGONIST TM_1081-RELATED"/>
    <property type="match status" value="1"/>
</dbReference>
<dbReference type="Pfam" id="PF13466">
    <property type="entry name" value="STAS_2"/>
    <property type="match status" value="1"/>
</dbReference>
<evidence type="ECO:0000313" key="3">
    <source>
        <dbReference type="Proteomes" id="UP000619244"/>
    </source>
</evidence>
<accession>A0A918KDR1</accession>
<dbReference type="Gene3D" id="3.30.750.24">
    <property type="entry name" value="STAS domain"/>
    <property type="match status" value="1"/>
</dbReference>
<dbReference type="PROSITE" id="PS50801">
    <property type="entry name" value="STAS"/>
    <property type="match status" value="1"/>
</dbReference>
<dbReference type="GO" id="GO:0043856">
    <property type="term" value="F:anti-sigma factor antagonist activity"/>
    <property type="evidence" value="ECO:0007669"/>
    <property type="project" value="TreeGrafter"/>
</dbReference>
<reference evidence="2" key="1">
    <citation type="journal article" date="2014" name="Int. J. Syst. Evol. Microbiol.">
        <title>Complete genome sequence of Corynebacterium casei LMG S-19264T (=DSM 44701T), isolated from a smear-ripened cheese.</title>
        <authorList>
            <consortium name="US DOE Joint Genome Institute (JGI-PGF)"/>
            <person name="Walter F."/>
            <person name="Albersmeier A."/>
            <person name="Kalinowski J."/>
            <person name="Ruckert C."/>
        </authorList>
    </citation>
    <scope>NUCLEOTIDE SEQUENCE</scope>
    <source>
        <strain evidence="2">JCM 4790</strain>
    </source>
</reference>
<reference evidence="2" key="2">
    <citation type="submission" date="2020-09" db="EMBL/GenBank/DDBJ databases">
        <authorList>
            <person name="Sun Q."/>
            <person name="Ohkuma M."/>
        </authorList>
    </citation>
    <scope>NUCLEOTIDE SEQUENCE</scope>
    <source>
        <strain evidence="2">JCM 4790</strain>
    </source>
</reference>
<sequence>MSTDKTATPVPVRDARSAHLTEVISLGAGLPYPLALRTRPQAPGADTTAVVLRGEIDRQAEQVLEHALRDVLRRAPRGVELDLEDITFIDCSGLNVLLALHRWAAEQGKALTIGAAGPAADRLLTLTGAWPLFGTAHAGHARASAGAAEAGAASEVLPVLGRAV</sequence>
<dbReference type="EMBL" id="BMVU01000003">
    <property type="protein sequence ID" value="GGX58711.1"/>
    <property type="molecule type" value="Genomic_DNA"/>
</dbReference>
<evidence type="ECO:0000313" key="2">
    <source>
        <dbReference type="EMBL" id="GGX58711.1"/>
    </source>
</evidence>
<dbReference type="InterPro" id="IPR002645">
    <property type="entry name" value="STAS_dom"/>
</dbReference>
<feature type="domain" description="STAS" evidence="1">
    <location>
        <begin position="50"/>
        <end position="128"/>
    </location>
</feature>
<dbReference type="InterPro" id="IPR058548">
    <property type="entry name" value="MlaB-like_STAS"/>
</dbReference>
<dbReference type="CDD" id="cd07043">
    <property type="entry name" value="STAS_anti-anti-sigma_factors"/>
    <property type="match status" value="1"/>
</dbReference>
<dbReference type="AlphaFoldDB" id="A0A918KDR1"/>
<dbReference type="SUPFAM" id="SSF52091">
    <property type="entry name" value="SpoIIaa-like"/>
    <property type="match status" value="1"/>
</dbReference>